<dbReference type="GeneID" id="70252970"/>
<evidence type="ECO:0000313" key="3">
    <source>
        <dbReference type="EMBL" id="KAH8703653.1"/>
    </source>
</evidence>
<keyword evidence="4" id="KW-1185">Reference proteome</keyword>
<dbReference type="GO" id="GO:0016491">
    <property type="term" value="F:oxidoreductase activity"/>
    <property type="evidence" value="ECO:0007669"/>
    <property type="project" value="InterPro"/>
</dbReference>
<sequence>MTEQKHAKKTVAVIGSGMAGLVTAYLIHQDKQCRYHVEVFETQDQLSLDSASYTISSADVYPSLPNRIDIPMRAFDEGFHINLKRMYDYLGVGYITQKFVYSLSKYSTVDGKKSPPYFFHSSSNHRFPPVRPEGYGYLQWIVQIMYLAACYFWFIVCCFVVKPKMASTSKEEETLEVYVKRIRLPWHFVKNYLLPLMSSVTTCSHDALLSFPALDAVDYAKRTYRQPHYTVIGGVQGVQSKLSKGLAVSFQATVTSVKRADTKLEVTWVDSNDKSHISYFDHVVMAVTPDVVGALFEPLREVMREIPVIWGESVVHYDSSAIANSSRLLEKYSAKTQKAGDQAQIMHITSDPLSTESIHQQSSTLVTNFPISPIDPNKIAHRARLARVLRTPKSREIVNDIFTLDKSELKPPKEELFWYNGKDNVWLVGAWCWDGMVLLEGCIVSAMRVATSLGVEIPWTITSSES</sequence>
<dbReference type="InterPro" id="IPR050464">
    <property type="entry name" value="Zeta_carotene_desat/Oxidored"/>
</dbReference>
<name>A0AAD4Q030_9EURO</name>
<proteinExistence type="predicted"/>
<dbReference type="Gene3D" id="3.50.50.60">
    <property type="entry name" value="FAD/NAD(P)-binding domain"/>
    <property type="match status" value="1"/>
</dbReference>
<keyword evidence="1" id="KW-0472">Membrane</keyword>
<feature type="domain" description="Amine oxidase" evidence="2">
    <location>
        <begin position="202"/>
        <end position="314"/>
    </location>
</feature>
<dbReference type="Pfam" id="PF13450">
    <property type="entry name" value="NAD_binding_8"/>
    <property type="match status" value="1"/>
</dbReference>
<dbReference type="PANTHER" id="PTHR42923">
    <property type="entry name" value="PROTOPORPHYRINOGEN OXIDASE"/>
    <property type="match status" value="1"/>
</dbReference>
<organism evidence="3 4">
    <name type="scientific">Talaromyces proteolyticus</name>
    <dbReference type="NCBI Taxonomy" id="1131652"/>
    <lineage>
        <taxon>Eukaryota</taxon>
        <taxon>Fungi</taxon>
        <taxon>Dikarya</taxon>
        <taxon>Ascomycota</taxon>
        <taxon>Pezizomycotina</taxon>
        <taxon>Eurotiomycetes</taxon>
        <taxon>Eurotiomycetidae</taxon>
        <taxon>Eurotiales</taxon>
        <taxon>Trichocomaceae</taxon>
        <taxon>Talaromyces</taxon>
        <taxon>Talaromyces sect. Bacilispori</taxon>
    </lineage>
</organism>
<dbReference type="PANTHER" id="PTHR42923:SF42">
    <property type="entry name" value="AMINE OXIDASE DOMAIN-CONTAINING PROTEIN"/>
    <property type="match status" value="1"/>
</dbReference>
<dbReference type="InterPro" id="IPR002937">
    <property type="entry name" value="Amino_oxidase"/>
</dbReference>
<evidence type="ECO:0000259" key="2">
    <source>
        <dbReference type="Pfam" id="PF01593"/>
    </source>
</evidence>
<comment type="caution">
    <text evidence="3">The sequence shown here is derived from an EMBL/GenBank/DDBJ whole genome shotgun (WGS) entry which is preliminary data.</text>
</comment>
<keyword evidence="1" id="KW-1133">Transmembrane helix</keyword>
<feature type="transmembrane region" description="Helical" evidence="1">
    <location>
        <begin position="12"/>
        <end position="28"/>
    </location>
</feature>
<keyword evidence="1" id="KW-0812">Transmembrane</keyword>
<dbReference type="AlphaFoldDB" id="A0AAD4Q030"/>
<accession>A0AAD4Q030</accession>
<gene>
    <name evidence="3" type="ORF">BGW36DRAFT_89562</name>
</gene>
<evidence type="ECO:0000256" key="1">
    <source>
        <dbReference type="SAM" id="Phobius"/>
    </source>
</evidence>
<dbReference type="EMBL" id="JAJTJA010000002">
    <property type="protein sequence ID" value="KAH8703653.1"/>
    <property type="molecule type" value="Genomic_DNA"/>
</dbReference>
<dbReference type="InterPro" id="IPR036188">
    <property type="entry name" value="FAD/NAD-bd_sf"/>
</dbReference>
<evidence type="ECO:0000313" key="4">
    <source>
        <dbReference type="Proteomes" id="UP001201262"/>
    </source>
</evidence>
<dbReference type="SUPFAM" id="SSF51905">
    <property type="entry name" value="FAD/NAD(P)-binding domain"/>
    <property type="match status" value="1"/>
</dbReference>
<dbReference type="Pfam" id="PF01593">
    <property type="entry name" value="Amino_oxidase"/>
    <property type="match status" value="1"/>
</dbReference>
<dbReference type="RefSeq" id="XP_046076671.1">
    <property type="nucleotide sequence ID" value="XM_046222684.1"/>
</dbReference>
<feature type="transmembrane region" description="Helical" evidence="1">
    <location>
        <begin position="137"/>
        <end position="161"/>
    </location>
</feature>
<reference evidence="3" key="1">
    <citation type="submission" date="2021-12" db="EMBL/GenBank/DDBJ databases">
        <title>Convergent genome expansion in fungi linked to evolution of root-endophyte symbiosis.</title>
        <authorList>
            <consortium name="DOE Joint Genome Institute"/>
            <person name="Ke Y.-H."/>
            <person name="Bonito G."/>
            <person name="Liao H.-L."/>
            <person name="Looney B."/>
            <person name="Rojas-Flechas A."/>
            <person name="Nash J."/>
            <person name="Hameed K."/>
            <person name="Schadt C."/>
            <person name="Martin F."/>
            <person name="Crous P.W."/>
            <person name="Miettinen O."/>
            <person name="Magnuson J.K."/>
            <person name="Labbe J."/>
            <person name="Jacobson D."/>
            <person name="Doktycz M.J."/>
            <person name="Veneault-Fourrey C."/>
            <person name="Kuo A."/>
            <person name="Mondo S."/>
            <person name="Calhoun S."/>
            <person name="Riley R."/>
            <person name="Ohm R."/>
            <person name="LaButti K."/>
            <person name="Andreopoulos B."/>
            <person name="Pangilinan J."/>
            <person name="Nolan M."/>
            <person name="Tritt A."/>
            <person name="Clum A."/>
            <person name="Lipzen A."/>
            <person name="Daum C."/>
            <person name="Barry K."/>
            <person name="Grigoriev I.V."/>
            <person name="Vilgalys R."/>
        </authorList>
    </citation>
    <scope>NUCLEOTIDE SEQUENCE</scope>
    <source>
        <strain evidence="3">PMI_201</strain>
    </source>
</reference>
<dbReference type="Proteomes" id="UP001201262">
    <property type="component" value="Unassembled WGS sequence"/>
</dbReference>
<protein>
    <recommendedName>
        <fullName evidence="2">Amine oxidase domain-containing protein</fullName>
    </recommendedName>
</protein>